<dbReference type="Proteomes" id="UP001565242">
    <property type="component" value="Unassembled WGS sequence"/>
</dbReference>
<keyword evidence="1" id="KW-1133">Transmembrane helix</keyword>
<protein>
    <submittedName>
        <fullName evidence="2">Uncharacterized protein</fullName>
    </submittedName>
</protein>
<proteinExistence type="predicted"/>
<reference evidence="2 3" key="1">
    <citation type="submission" date="2024-03" db="EMBL/GenBank/DDBJ databases">
        <title>Mouse gut bacterial collection (mGBC) of GemPharmatech.</title>
        <authorList>
            <person name="He Y."/>
            <person name="Dong L."/>
            <person name="Wu D."/>
            <person name="Gao X."/>
            <person name="Lin Z."/>
        </authorList>
    </citation>
    <scope>NUCLEOTIDE SEQUENCE [LARGE SCALE GENOMIC DNA]</scope>
    <source>
        <strain evidence="2 3">20-218</strain>
    </source>
</reference>
<evidence type="ECO:0000313" key="3">
    <source>
        <dbReference type="Proteomes" id="UP001565242"/>
    </source>
</evidence>
<comment type="caution">
    <text evidence="2">The sequence shown here is derived from an EMBL/GenBank/DDBJ whole genome shotgun (WGS) entry which is preliminary data.</text>
</comment>
<dbReference type="EMBL" id="JBCLSQ010000002">
    <property type="protein sequence ID" value="MEY8537077.1"/>
    <property type="molecule type" value="Genomic_DNA"/>
</dbReference>
<gene>
    <name evidence="2" type="ORF">AALM99_01280</name>
</gene>
<keyword evidence="3" id="KW-1185">Reference proteome</keyword>
<organism evidence="2 3">
    <name type="scientific">Lactococcus muris</name>
    <dbReference type="NCBI Taxonomy" id="2941330"/>
    <lineage>
        <taxon>Bacteria</taxon>
        <taxon>Bacillati</taxon>
        <taxon>Bacillota</taxon>
        <taxon>Bacilli</taxon>
        <taxon>Lactobacillales</taxon>
        <taxon>Streptococcaceae</taxon>
        <taxon>Lactococcus</taxon>
    </lineage>
</organism>
<evidence type="ECO:0000256" key="1">
    <source>
        <dbReference type="SAM" id="Phobius"/>
    </source>
</evidence>
<name>A0ABV4D5P7_9LACT</name>
<accession>A0ABV4D5P7</accession>
<keyword evidence="1" id="KW-0472">Membrane</keyword>
<evidence type="ECO:0000313" key="2">
    <source>
        <dbReference type="EMBL" id="MEY8537077.1"/>
    </source>
</evidence>
<keyword evidence="1" id="KW-0812">Transmembrane</keyword>
<sequence length="308" mass="32692">MRNKKQVISLTVALVGSITTSPAPLKALSLSAADGIQGSTAAYNMVLPENFSQSAEQDMGKNVWDLSENHTGDKNLTFHLTHEEANIDTSTAGGQEVSETPDLIVPPVTTEPPHPITPTMPPLIPIKPDITVPTIPPVTVEPPKPITPTAPPLIPMQPDITLPTVAPLLPEYPAPITPVVPIGELESLGQETSNLHERADEKSKKEQVEKLLNKGISKPQVSASHTATLSDKAYTRLGQGLVALEGEQTAKNTNIQDEGSQVEKEAVRKHSIAVNAASAGGAVTGVCASALFLSALKKLSWLRQFFGK</sequence>
<dbReference type="RefSeq" id="WP_369917640.1">
    <property type="nucleotide sequence ID" value="NZ_JBCLSQ010000002.1"/>
</dbReference>
<feature type="transmembrane region" description="Helical" evidence="1">
    <location>
        <begin position="272"/>
        <end position="296"/>
    </location>
</feature>